<dbReference type="AlphaFoldDB" id="A0A7C9TR09"/>
<evidence type="ECO:0000313" key="3">
    <source>
        <dbReference type="EMBL" id="NEM91042.1"/>
    </source>
</evidence>
<organism evidence="3 4">
    <name type="scientific">Galbitalea soli</name>
    <dbReference type="NCBI Taxonomy" id="1268042"/>
    <lineage>
        <taxon>Bacteria</taxon>
        <taxon>Bacillati</taxon>
        <taxon>Actinomycetota</taxon>
        <taxon>Actinomycetes</taxon>
        <taxon>Micrococcales</taxon>
        <taxon>Microbacteriaceae</taxon>
        <taxon>Galbitalea</taxon>
    </lineage>
</organism>
<dbReference type="EMBL" id="JAAGWZ010000002">
    <property type="protein sequence ID" value="NEM91042.1"/>
    <property type="molecule type" value="Genomic_DNA"/>
</dbReference>
<sequence length="284" mass="30701">MIIDAHQHVWNLDRADYPWLDAGLSPIDRTMELDEVLPAMRRVGVTGTVLVQAADNAEDTANMIRVADEHPEVLGIVAWVPLDRPHEAERRLAELRRDERVVGVRTLLHAQPDPDWVTRPEVDAGLTVLEAAGAAFDYVTGGPAALGHLPGISERHPGLRIVIDHLGKPPIGGTAEDRAEWRRLIATAAENPRMAAKVSGLYASVGPLDSWTVASVRPFVQDALELFGPERLMVGGDWPISVLAGGYDRTWEALALLTGDLAPAAREQLLGATAAAVYGLRRAG</sequence>
<dbReference type="SUPFAM" id="SSF51556">
    <property type="entry name" value="Metallo-dependent hydrolases"/>
    <property type="match status" value="1"/>
</dbReference>
<reference evidence="3 4" key="1">
    <citation type="journal article" date="2014" name="Int. J. Syst. Evol. Microbiol.">
        <title>Description of Galbitalea soli gen. nov., sp. nov., and Frondihabitans sucicola sp. nov.</title>
        <authorList>
            <person name="Kim S.J."/>
            <person name="Lim J.M."/>
            <person name="Ahn J.H."/>
            <person name="Weon H.Y."/>
            <person name="Hamada M."/>
            <person name="Suzuki K."/>
            <person name="Ahn T.Y."/>
            <person name="Kwon S.W."/>
        </authorList>
    </citation>
    <scope>NUCLEOTIDE SEQUENCE [LARGE SCALE GENOMIC DNA]</scope>
    <source>
        <strain evidence="3 4">NBRC 108727</strain>
    </source>
</reference>
<keyword evidence="4" id="KW-1185">Reference proteome</keyword>
<protein>
    <submittedName>
        <fullName evidence="3">Amidohydrolase family protein</fullName>
    </submittedName>
</protein>
<accession>A0A7C9TR09</accession>
<name>A0A7C9TR09_9MICO</name>
<dbReference type="InterPro" id="IPR006680">
    <property type="entry name" value="Amidohydro-rel"/>
</dbReference>
<dbReference type="InterPro" id="IPR032466">
    <property type="entry name" value="Metal_Hydrolase"/>
</dbReference>
<proteinExistence type="inferred from homology"/>
<evidence type="ECO:0000256" key="1">
    <source>
        <dbReference type="ARBA" id="ARBA00038310"/>
    </source>
</evidence>
<gene>
    <name evidence="3" type="ORF">G3T37_06695</name>
</gene>
<comment type="similarity">
    <text evidence="1">Belongs to the metallo-dependent hydrolases superfamily.</text>
</comment>
<comment type="caution">
    <text evidence="3">The sequence shown here is derived from an EMBL/GenBank/DDBJ whole genome shotgun (WGS) entry which is preliminary data.</text>
</comment>
<dbReference type="Pfam" id="PF04909">
    <property type="entry name" value="Amidohydro_2"/>
    <property type="match status" value="1"/>
</dbReference>
<dbReference type="Gene3D" id="3.20.20.140">
    <property type="entry name" value="Metal-dependent hydrolases"/>
    <property type="match status" value="1"/>
</dbReference>
<dbReference type="RefSeq" id="WP_163472732.1">
    <property type="nucleotide sequence ID" value="NZ_JAAGWZ010000002.1"/>
</dbReference>
<dbReference type="PANTHER" id="PTHR43569:SF2">
    <property type="entry name" value="AMIDOHYDROLASE-RELATED DOMAIN-CONTAINING PROTEIN"/>
    <property type="match status" value="1"/>
</dbReference>
<dbReference type="GO" id="GO:0016787">
    <property type="term" value="F:hydrolase activity"/>
    <property type="evidence" value="ECO:0007669"/>
    <property type="project" value="UniProtKB-KW"/>
</dbReference>
<dbReference type="Proteomes" id="UP000479756">
    <property type="component" value="Unassembled WGS sequence"/>
</dbReference>
<evidence type="ECO:0000313" key="4">
    <source>
        <dbReference type="Proteomes" id="UP000479756"/>
    </source>
</evidence>
<feature type="domain" description="Amidohydrolase-related" evidence="2">
    <location>
        <begin position="3"/>
        <end position="280"/>
    </location>
</feature>
<dbReference type="InterPro" id="IPR052350">
    <property type="entry name" value="Metallo-dep_Lactonases"/>
</dbReference>
<evidence type="ECO:0000259" key="2">
    <source>
        <dbReference type="Pfam" id="PF04909"/>
    </source>
</evidence>
<dbReference type="PANTHER" id="PTHR43569">
    <property type="entry name" value="AMIDOHYDROLASE"/>
    <property type="match status" value="1"/>
</dbReference>
<keyword evidence="3" id="KW-0378">Hydrolase</keyword>